<evidence type="ECO:0000313" key="3">
    <source>
        <dbReference type="Proteomes" id="UP001438707"/>
    </source>
</evidence>
<evidence type="ECO:0000256" key="1">
    <source>
        <dbReference type="SAM" id="MobiDB-lite"/>
    </source>
</evidence>
<keyword evidence="3" id="KW-1185">Reference proteome</keyword>
<dbReference type="AlphaFoldDB" id="A0AAW1QXE5"/>
<dbReference type="EMBL" id="JALJOS010000022">
    <property type="protein sequence ID" value="KAK9825950.1"/>
    <property type="molecule type" value="Genomic_DNA"/>
</dbReference>
<comment type="caution">
    <text evidence="2">The sequence shown here is derived from an EMBL/GenBank/DDBJ whole genome shotgun (WGS) entry which is preliminary data.</text>
</comment>
<feature type="region of interest" description="Disordered" evidence="1">
    <location>
        <begin position="156"/>
        <end position="181"/>
    </location>
</feature>
<organism evidence="2 3">
    <name type="scientific">Apatococcus lobatus</name>
    <dbReference type="NCBI Taxonomy" id="904363"/>
    <lineage>
        <taxon>Eukaryota</taxon>
        <taxon>Viridiplantae</taxon>
        <taxon>Chlorophyta</taxon>
        <taxon>core chlorophytes</taxon>
        <taxon>Trebouxiophyceae</taxon>
        <taxon>Chlorellales</taxon>
        <taxon>Chlorellaceae</taxon>
        <taxon>Apatococcus</taxon>
    </lineage>
</organism>
<evidence type="ECO:0000313" key="2">
    <source>
        <dbReference type="EMBL" id="KAK9825950.1"/>
    </source>
</evidence>
<name>A0AAW1QXE5_9CHLO</name>
<protein>
    <submittedName>
        <fullName evidence="2">Uncharacterized protein</fullName>
    </submittedName>
</protein>
<gene>
    <name evidence="2" type="ORF">WJX74_000749</name>
</gene>
<feature type="compositionally biased region" description="Polar residues" evidence="1">
    <location>
        <begin position="170"/>
        <end position="180"/>
    </location>
</feature>
<proteinExistence type="predicted"/>
<sequence length="248" mass="26899">MPSSEQGPQEVPSKEALEALKNQVVALELRVKMQHSDWTVDQKRQTEAAKSEIKNFLMRELGTAEKRILHAFSAAAPPPRSVVKEALQPGPAMHESDIKADNDFSRLEASSLHGTGEAPVPVQAQGDDDIVSEHEALQPRSLSCTVKEAAAAKDVRLGETNPQHAVPESSMVSSKTQGQGDEQAADFKSAPFKPLCTGDTQCQLPLLMDSMAWMPNAIQSQAAMQSRRAELSVWRLLAGFIHAEANAL</sequence>
<dbReference type="Proteomes" id="UP001438707">
    <property type="component" value="Unassembled WGS sequence"/>
</dbReference>
<reference evidence="2 3" key="1">
    <citation type="journal article" date="2024" name="Nat. Commun.">
        <title>Phylogenomics reveals the evolutionary origins of lichenization in chlorophyte algae.</title>
        <authorList>
            <person name="Puginier C."/>
            <person name="Libourel C."/>
            <person name="Otte J."/>
            <person name="Skaloud P."/>
            <person name="Haon M."/>
            <person name="Grisel S."/>
            <person name="Petersen M."/>
            <person name="Berrin J.G."/>
            <person name="Delaux P.M."/>
            <person name="Dal Grande F."/>
            <person name="Keller J."/>
        </authorList>
    </citation>
    <scope>NUCLEOTIDE SEQUENCE [LARGE SCALE GENOMIC DNA]</scope>
    <source>
        <strain evidence="2 3">SAG 2145</strain>
    </source>
</reference>
<accession>A0AAW1QXE5</accession>